<evidence type="ECO:0000256" key="1">
    <source>
        <dbReference type="ARBA" id="ARBA00022603"/>
    </source>
</evidence>
<protein>
    <recommendedName>
        <fullName evidence="5">S-methylmethionine:homocysteine methyltransferase</fullName>
    </recommendedName>
</protein>
<evidence type="ECO:0000256" key="4">
    <source>
        <dbReference type="ARBA" id="ARBA00022833"/>
    </source>
</evidence>
<dbReference type="EMBL" id="FNZK01000024">
    <property type="protein sequence ID" value="SEJ92168.1"/>
    <property type="molecule type" value="Genomic_DNA"/>
</dbReference>
<proteinExistence type="predicted"/>
<dbReference type="GO" id="GO:0009086">
    <property type="term" value="P:methionine biosynthetic process"/>
    <property type="evidence" value="ECO:0007669"/>
    <property type="project" value="InterPro"/>
</dbReference>
<dbReference type="FunFam" id="3.20.20.330:FF:000002">
    <property type="entry name" value="Homocysteine S-methyltransferase"/>
    <property type="match status" value="1"/>
</dbReference>
<dbReference type="InterPro" id="IPR051486">
    <property type="entry name" value="Hcy_S-methyltransferase"/>
</dbReference>
<keyword evidence="10" id="KW-1185">Reference proteome</keyword>
<dbReference type="GO" id="GO:0033528">
    <property type="term" value="P:S-methylmethionine cycle"/>
    <property type="evidence" value="ECO:0007669"/>
    <property type="project" value="TreeGrafter"/>
</dbReference>
<dbReference type="AlphaFoldDB" id="A0A1H7CR73"/>
<accession>A0A1H7CR73</accession>
<keyword evidence="3 6" id="KW-0479">Metal-binding</keyword>
<evidence type="ECO:0000256" key="7">
    <source>
        <dbReference type="PROSITE-ProRule" id="PRU00333"/>
    </source>
</evidence>
<keyword evidence="4 6" id="KW-0862">Zinc</keyword>
<dbReference type="InterPro" id="IPR003726">
    <property type="entry name" value="HCY_dom"/>
</dbReference>
<comment type="cofactor">
    <cofactor evidence="6">
        <name>Zn(2+)</name>
        <dbReference type="ChEBI" id="CHEBI:29105"/>
    </cofactor>
    <text evidence="6">Binds 1 zinc ion per subunit.</text>
</comment>
<dbReference type="PIRSF" id="PIRSF037505">
    <property type="entry name" value="Betaine_HMT"/>
    <property type="match status" value="1"/>
</dbReference>
<evidence type="ECO:0000256" key="5">
    <source>
        <dbReference type="ARBA" id="ARBA00076752"/>
    </source>
</evidence>
<dbReference type="GO" id="GO:0008270">
    <property type="term" value="F:zinc ion binding"/>
    <property type="evidence" value="ECO:0007669"/>
    <property type="project" value="InterPro"/>
</dbReference>
<evidence type="ECO:0000259" key="8">
    <source>
        <dbReference type="PROSITE" id="PS50970"/>
    </source>
</evidence>
<dbReference type="Proteomes" id="UP000199662">
    <property type="component" value="Unassembled WGS sequence"/>
</dbReference>
<evidence type="ECO:0000313" key="10">
    <source>
        <dbReference type="Proteomes" id="UP000199662"/>
    </source>
</evidence>
<dbReference type="Pfam" id="PF02574">
    <property type="entry name" value="S-methyl_trans"/>
    <property type="match status" value="1"/>
</dbReference>
<dbReference type="PROSITE" id="PS50970">
    <property type="entry name" value="HCY"/>
    <property type="match status" value="1"/>
</dbReference>
<feature type="binding site" evidence="6 7">
    <location>
        <position position="230"/>
    </location>
    <ligand>
        <name>Zn(2+)</name>
        <dbReference type="ChEBI" id="CHEBI:29105"/>
    </ligand>
</feature>
<feature type="binding site" evidence="6 7">
    <location>
        <position position="296"/>
    </location>
    <ligand>
        <name>Zn(2+)</name>
        <dbReference type="ChEBI" id="CHEBI:29105"/>
    </ligand>
</feature>
<dbReference type="NCBIfam" id="NF007020">
    <property type="entry name" value="PRK09485.1"/>
    <property type="match status" value="1"/>
</dbReference>
<dbReference type="Gene3D" id="3.20.20.330">
    <property type="entry name" value="Homocysteine-binding-like domain"/>
    <property type="match status" value="1"/>
</dbReference>
<evidence type="ECO:0000313" key="9">
    <source>
        <dbReference type="EMBL" id="SEJ92168.1"/>
    </source>
</evidence>
<dbReference type="InterPro" id="IPR036589">
    <property type="entry name" value="HCY_dom_sf"/>
</dbReference>
<keyword evidence="2 7" id="KW-0808">Transferase</keyword>
<dbReference type="PANTHER" id="PTHR46015:SF1">
    <property type="entry name" value="HOMOCYSTEINE S-METHYLTRANSFERASE-LIKE ISOFORM 1"/>
    <property type="match status" value="1"/>
</dbReference>
<dbReference type="SUPFAM" id="SSF82282">
    <property type="entry name" value="Homocysteine S-methyltransferase"/>
    <property type="match status" value="1"/>
</dbReference>
<dbReference type="GO" id="GO:0032259">
    <property type="term" value="P:methylation"/>
    <property type="evidence" value="ECO:0007669"/>
    <property type="project" value="UniProtKB-KW"/>
</dbReference>
<evidence type="ECO:0000256" key="2">
    <source>
        <dbReference type="ARBA" id="ARBA00022679"/>
    </source>
</evidence>
<dbReference type="GO" id="GO:0008898">
    <property type="term" value="F:S-adenosylmethionine-homocysteine S-methyltransferase activity"/>
    <property type="evidence" value="ECO:0007669"/>
    <property type="project" value="TreeGrafter"/>
</dbReference>
<organism evidence="9 10">
    <name type="scientific">Propionispira arboris</name>
    <dbReference type="NCBI Taxonomy" id="84035"/>
    <lineage>
        <taxon>Bacteria</taxon>
        <taxon>Bacillati</taxon>
        <taxon>Bacillota</taxon>
        <taxon>Negativicutes</taxon>
        <taxon>Selenomonadales</taxon>
        <taxon>Selenomonadaceae</taxon>
        <taxon>Propionispira</taxon>
    </lineage>
</organism>
<sequence length="313" mass="34823">MNNAIQSILKEFPLVILDGAFSTELERRGCDINDELWSAKILMEQPEMIGKVHADYFAAGADVAITASYQATIEGFMRRGMTKEEALSLIRLSVEIAKKERDEFWVHPENRSNRPKPVVAASVGPYGAFLADGSEYRGHYKIGECELRDFHAPRLKALIEAQPDILACETLPCLAEAKAIVAVLQTYKDMSAWISFSAKDEEHISSGEKILDCAAWLDQQNQVAAIGINCTAPQYVKSLIEIIRSQTNKPILVYPNSGEQYDATTKDWHGAAAENSFVDYTKQWYKAGARAIGGCCRTTPDDIRAIAKWARNK</sequence>
<dbReference type="PANTHER" id="PTHR46015">
    <property type="entry name" value="ZGC:172121"/>
    <property type="match status" value="1"/>
</dbReference>
<evidence type="ECO:0000256" key="6">
    <source>
        <dbReference type="PIRSR" id="PIRSR037505-2"/>
    </source>
</evidence>
<feature type="domain" description="Hcy-binding" evidence="8">
    <location>
        <begin position="3"/>
        <end position="310"/>
    </location>
</feature>
<feature type="binding site" evidence="6 7">
    <location>
        <position position="295"/>
    </location>
    <ligand>
        <name>Zn(2+)</name>
        <dbReference type="ChEBI" id="CHEBI:29105"/>
    </ligand>
</feature>
<keyword evidence="1 7" id="KW-0489">Methyltransferase</keyword>
<gene>
    <name evidence="9" type="ORF">SAMN05660742_12442</name>
</gene>
<dbReference type="STRING" id="84035.SAMN05660742_12442"/>
<name>A0A1H7CR73_9FIRM</name>
<dbReference type="InterPro" id="IPR017226">
    <property type="entry name" value="BHMT-like"/>
</dbReference>
<dbReference type="RefSeq" id="WP_091835167.1">
    <property type="nucleotide sequence ID" value="NZ_FNZK01000024.1"/>
</dbReference>
<reference evidence="9 10" key="1">
    <citation type="submission" date="2016-10" db="EMBL/GenBank/DDBJ databases">
        <authorList>
            <person name="de Groot N.N."/>
        </authorList>
    </citation>
    <scope>NUCLEOTIDE SEQUENCE [LARGE SCALE GENOMIC DNA]</scope>
    <source>
        <strain evidence="9 10">DSM 2179</strain>
    </source>
</reference>
<evidence type="ECO:0000256" key="3">
    <source>
        <dbReference type="ARBA" id="ARBA00022723"/>
    </source>
</evidence>